<protein>
    <recommendedName>
        <fullName evidence="4">SH3 domain-containing protein</fullName>
    </recommendedName>
</protein>
<dbReference type="KEGG" id="dvn:HQ394_09230"/>
<dbReference type="RefSeq" id="WP_190262978.1">
    <property type="nucleotide sequence ID" value="NZ_CP053923.1"/>
</dbReference>
<feature type="signal peptide" evidence="1">
    <location>
        <begin position="1"/>
        <end position="22"/>
    </location>
</feature>
<evidence type="ECO:0008006" key="4">
    <source>
        <dbReference type="Google" id="ProtNLM"/>
    </source>
</evidence>
<dbReference type="Proteomes" id="UP000516369">
    <property type="component" value="Chromosome"/>
</dbReference>
<dbReference type="InterPro" id="IPR010466">
    <property type="entry name" value="DUF1058"/>
</dbReference>
<dbReference type="Pfam" id="PF06347">
    <property type="entry name" value="SH3_4"/>
    <property type="match status" value="2"/>
</dbReference>
<feature type="chain" id="PRO_5028990051" description="SH3 domain-containing protein" evidence="1">
    <location>
        <begin position="23"/>
        <end position="167"/>
    </location>
</feature>
<keyword evidence="1" id="KW-0732">Signal</keyword>
<reference evidence="2 3" key="1">
    <citation type="submission" date="2020-05" db="EMBL/GenBank/DDBJ databases">
        <title>Complete closed genome sequence of Defluviicoccus vanus.</title>
        <authorList>
            <person name="Bessarab I."/>
            <person name="Arumugam K."/>
            <person name="Maszenan A.M."/>
            <person name="Seviour R.J."/>
            <person name="Williams R.B."/>
        </authorList>
    </citation>
    <scope>NUCLEOTIDE SEQUENCE [LARGE SCALE GENOMIC DNA]</scope>
    <source>
        <strain evidence="2 3">Ben 114</strain>
    </source>
</reference>
<proteinExistence type="predicted"/>
<organism evidence="2 3">
    <name type="scientific">Defluviicoccus vanus</name>
    <dbReference type="NCBI Taxonomy" id="111831"/>
    <lineage>
        <taxon>Bacteria</taxon>
        <taxon>Pseudomonadati</taxon>
        <taxon>Pseudomonadota</taxon>
        <taxon>Alphaproteobacteria</taxon>
        <taxon>Rhodospirillales</taxon>
        <taxon>Rhodospirillaceae</taxon>
        <taxon>Defluviicoccus</taxon>
    </lineage>
</organism>
<dbReference type="Gene3D" id="2.30.30.40">
    <property type="entry name" value="SH3 Domains"/>
    <property type="match status" value="1"/>
</dbReference>
<evidence type="ECO:0000313" key="2">
    <source>
        <dbReference type="EMBL" id="QNT69476.1"/>
    </source>
</evidence>
<name>A0A7H1N190_9PROT</name>
<accession>A0A7H1N190</accession>
<sequence length="167" mass="18531">MAARIFVILAMLLASVAAEADAAPNDSGLPIPRFVSLRSGEANIRTGPGEQYPIKWTYQRQGLPLEVVAEYHHWRRVRDWQGTEGWMHSSMLTGKRAFMVIGDGSAVLIRADANASARVVAQVEPKVVGRIDACAKGSDWCRVRVDDVKGWLPRKAMWGIYPNEEVD</sequence>
<evidence type="ECO:0000256" key="1">
    <source>
        <dbReference type="SAM" id="SignalP"/>
    </source>
</evidence>
<keyword evidence="3" id="KW-1185">Reference proteome</keyword>
<dbReference type="AlphaFoldDB" id="A0A7H1N190"/>
<gene>
    <name evidence="2" type="ORF">HQ394_09230</name>
</gene>
<evidence type="ECO:0000313" key="3">
    <source>
        <dbReference type="Proteomes" id="UP000516369"/>
    </source>
</evidence>
<dbReference type="EMBL" id="CP053923">
    <property type="protein sequence ID" value="QNT69476.1"/>
    <property type="molecule type" value="Genomic_DNA"/>
</dbReference>